<reference evidence="3 4" key="1">
    <citation type="submission" date="2019-04" db="EMBL/GenBank/DDBJ databases">
        <authorList>
            <person name="Van Vliet M D."/>
        </authorList>
    </citation>
    <scope>NUCLEOTIDE SEQUENCE [LARGE SCALE GENOMIC DNA]</scope>
    <source>
        <strain evidence="3 4">F1</strain>
    </source>
</reference>
<evidence type="ECO:0000259" key="2">
    <source>
        <dbReference type="Pfam" id="PF19051"/>
    </source>
</evidence>
<dbReference type="GO" id="GO:0000166">
    <property type="term" value="F:nucleotide binding"/>
    <property type="evidence" value="ECO:0007669"/>
    <property type="project" value="InterPro"/>
</dbReference>
<feature type="domain" description="Gfo/Idh/MocA-like oxidoreductase N-terminal" evidence="1">
    <location>
        <begin position="48"/>
        <end position="166"/>
    </location>
</feature>
<dbReference type="InterPro" id="IPR043906">
    <property type="entry name" value="Gfo/Idh/MocA_OxRdtase_bact_C"/>
</dbReference>
<organism evidence="3 4">
    <name type="scientific">Pontiella desulfatans</name>
    <dbReference type="NCBI Taxonomy" id="2750659"/>
    <lineage>
        <taxon>Bacteria</taxon>
        <taxon>Pseudomonadati</taxon>
        <taxon>Kiritimatiellota</taxon>
        <taxon>Kiritimatiellia</taxon>
        <taxon>Kiritimatiellales</taxon>
        <taxon>Pontiellaceae</taxon>
        <taxon>Pontiella</taxon>
    </lineage>
</organism>
<dbReference type="Gene3D" id="3.40.50.720">
    <property type="entry name" value="NAD(P)-binding Rossmann-like Domain"/>
    <property type="match status" value="1"/>
</dbReference>
<dbReference type="RefSeq" id="WP_136080956.1">
    <property type="nucleotide sequence ID" value="NZ_CAAHFG010000002.1"/>
</dbReference>
<dbReference type="SUPFAM" id="SSF55347">
    <property type="entry name" value="Glyceraldehyde-3-phosphate dehydrogenase-like, C-terminal domain"/>
    <property type="match status" value="1"/>
</dbReference>
<gene>
    <name evidence="3" type="primary">iolX_6</name>
    <name evidence="3" type="ORF">PDESU_03970</name>
</gene>
<protein>
    <submittedName>
        <fullName evidence="3">Scyllo-inositol 2-dehydrogenase (NAD(+))</fullName>
    </submittedName>
</protein>
<proteinExistence type="predicted"/>
<dbReference type="InterPro" id="IPR000683">
    <property type="entry name" value="Gfo/Idh/MocA-like_OxRdtase_N"/>
</dbReference>
<dbReference type="AlphaFoldDB" id="A0A6C2U6F2"/>
<dbReference type="SUPFAM" id="SSF51735">
    <property type="entry name" value="NAD(P)-binding Rossmann-fold domains"/>
    <property type="match status" value="1"/>
</dbReference>
<evidence type="ECO:0000313" key="4">
    <source>
        <dbReference type="Proteomes" id="UP000366872"/>
    </source>
</evidence>
<accession>A0A6C2U6F2</accession>
<dbReference type="Proteomes" id="UP000366872">
    <property type="component" value="Unassembled WGS sequence"/>
</dbReference>
<dbReference type="InterPro" id="IPR050463">
    <property type="entry name" value="Gfo/Idh/MocA_oxidrdct_glycsds"/>
</dbReference>
<dbReference type="InterPro" id="IPR006311">
    <property type="entry name" value="TAT_signal"/>
</dbReference>
<evidence type="ECO:0000313" key="3">
    <source>
        <dbReference type="EMBL" id="VGO15387.1"/>
    </source>
</evidence>
<dbReference type="InterPro" id="IPR036291">
    <property type="entry name" value="NAD(P)-bd_dom_sf"/>
</dbReference>
<dbReference type="PANTHER" id="PTHR43818">
    <property type="entry name" value="BCDNA.GH03377"/>
    <property type="match status" value="1"/>
</dbReference>
<dbReference type="EMBL" id="CAAHFG010000002">
    <property type="protein sequence ID" value="VGO15387.1"/>
    <property type="molecule type" value="Genomic_DNA"/>
</dbReference>
<evidence type="ECO:0000259" key="1">
    <source>
        <dbReference type="Pfam" id="PF01408"/>
    </source>
</evidence>
<sequence>MKNRRSFIRRVPGVAAAAALPVWYMEQQAAVAAEGTQPTKSPNDRPAVALVGAGGMGTGDAMNAQNYGDIVAVCDVDEKRLAKAVGKLSKDGKKPSTFSDFRKLLERDDIDIVINGTPDHWHSLINIGAAKAKKDIYSEKPLTLSIDEGRHVVKAVRENGVVLQTGTQQRSSVRFRMACELVRNGRIGKLKEVNVWLPAGKSGGPFQVQPVPPHLNWDFWQGQAPHHEYVPQRCHGTFRNWYAYSGGTMTDWGAHHMDIGYWAIGLPAPAKVESKPLVTLVPGGYTAFSEYEVKFTYANGVVFNVRTTADDNPYGGVVNPEGQRNGIRFEGTDGWIWVNRTQINASERELLTTPLPEDAERLYFSNNHMQNFFECAASRKDPICPVEVGHQSASVCHLGTISLRTGKSLLWDYKQERFAGAHAAEANTYLTRDMRKPYDYGFVS</sequence>
<dbReference type="PANTHER" id="PTHR43818:SF5">
    <property type="entry name" value="OXIDOREDUCTASE FAMILY PROTEIN"/>
    <property type="match status" value="1"/>
</dbReference>
<dbReference type="Pfam" id="PF01408">
    <property type="entry name" value="GFO_IDH_MocA"/>
    <property type="match status" value="1"/>
</dbReference>
<keyword evidence="4" id="KW-1185">Reference proteome</keyword>
<dbReference type="Pfam" id="PF19051">
    <property type="entry name" value="GFO_IDH_MocA_C2"/>
    <property type="match status" value="1"/>
</dbReference>
<name>A0A6C2U6F2_PONDE</name>
<feature type="domain" description="Gfo/Idh/MocA-like oxidoreductase bacterial type C-terminal" evidence="2">
    <location>
        <begin position="206"/>
        <end position="439"/>
    </location>
</feature>
<dbReference type="PROSITE" id="PS51318">
    <property type="entry name" value="TAT"/>
    <property type="match status" value="1"/>
</dbReference>
<dbReference type="Gene3D" id="3.30.360.10">
    <property type="entry name" value="Dihydrodipicolinate Reductase, domain 2"/>
    <property type="match status" value="1"/>
</dbReference>